<dbReference type="EMBL" id="JAPCID010000046">
    <property type="protein sequence ID" value="MDA0140868.1"/>
    <property type="molecule type" value="Genomic_DNA"/>
</dbReference>
<keyword evidence="1" id="KW-0812">Transmembrane</keyword>
<feature type="transmembrane region" description="Helical" evidence="1">
    <location>
        <begin position="147"/>
        <end position="164"/>
    </location>
</feature>
<evidence type="ECO:0000313" key="3">
    <source>
        <dbReference type="Proteomes" id="UP001147700"/>
    </source>
</evidence>
<keyword evidence="3" id="KW-1185">Reference proteome</keyword>
<gene>
    <name evidence="2" type="ORF">OJ962_25455</name>
</gene>
<feature type="transmembrane region" description="Helical" evidence="1">
    <location>
        <begin position="91"/>
        <end position="111"/>
    </location>
</feature>
<feature type="transmembrane region" description="Helical" evidence="1">
    <location>
        <begin position="60"/>
        <end position="79"/>
    </location>
</feature>
<proteinExistence type="predicted"/>
<name>A0ABT4RQM4_9ACTN</name>
<comment type="caution">
    <text evidence="2">The sequence shown here is derived from an EMBL/GenBank/DDBJ whole genome shotgun (WGS) entry which is preliminary data.</text>
</comment>
<organism evidence="2 3">
    <name type="scientific">Solirubrobacter deserti</name>
    <dbReference type="NCBI Taxonomy" id="2282478"/>
    <lineage>
        <taxon>Bacteria</taxon>
        <taxon>Bacillati</taxon>
        <taxon>Actinomycetota</taxon>
        <taxon>Thermoleophilia</taxon>
        <taxon>Solirubrobacterales</taxon>
        <taxon>Solirubrobacteraceae</taxon>
        <taxon>Solirubrobacter</taxon>
    </lineage>
</organism>
<evidence type="ECO:0000313" key="2">
    <source>
        <dbReference type="EMBL" id="MDA0140868.1"/>
    </source>
</evidence>
<reference evidence="2" key="1">
    <citation type="submission" date="2022-10" db="EMBL/GenBank/DDBJ databases">
        <title>The WGS of Solirubrobacter sp. CPCC 204708.</title>
        <authorList>
            <person name="Jiang Z."/>
        </authorList>
    </citation>
    <scope>NUCLEOTIDE SEQUENCE</scope>
    <source>
        <strain evidence="2">CPCC 204708</strain>
    </source>
</reference>
<dbReference type="RefSeq" id="WP_202956995.1">
    <property type="nucleotide sequence ID" value="NZ_JAPCID010000046.1"/>
</dbReference>
<accession>A0ABT4RQM4</accession>
<protein>
    <submittedName>
        <fullName evidence="2">DUF3995 domain-containing protein</fullName>
    </submittedName>
</protein>
<sequence>MAANSPTLPSPEPGRSLTWAGYAAFVWATGYAIAVRGYHGLGGTVGIAGRFDDPATMRRASLIAGAGILLVGLGALALVRPWGLRIPRRLLIVPAITGSAYVMAHALTAYVTKPLHALGVIELRFDGWAKRDQTAQFLWDLLFYEPWFLGLGVLVTLAALHHHRRSGGTERAARQLILASALATLAFTAIACTLVVVRGR</sequence>
<dbReference type="Proteomes" id="UP001147700">
    <property type="component" value="Unassembled WGS sequence"/>
</dbReference>
<evidence type="ECO:0000256" key="1">
    <source>
        <dbReference type="SAM" id="Phobius"/>
    </source>
</evidence>
<feature type="transmembrane region" description="Helical" evidence="1">
    <location>
        <begin position="176"/>
        <end position="197"/>
    </location>
</feature>
<keyword evidence="1" id="KW-0472">Membrane</keyword>
<keyword evidence="1" id="KW-1133">Transmembrane helix</keyword>